<keyword evidence="1" id="KW-0472">Membrane</keyword>
<evidence type="ECO:0000313" key="3">
    <source>
        <dbReference type="Proteomes" id="UP001148313"/>
    </source>
</evidence>
<organism evidence="2 3">
    <name type="scientific">Hoeflea poritis</name>
    <dbReference type="NCBI Taxonomy" id="2993659"/>
    <lineage>
        <taxon>Bacteria</taxon>
        <taxon>Pseudomonadati</taxon>
        <taxon>Pseudomonadota</taxon>
        <taxon>Alphaproteobacteria</taxon>
        <taxon>Hyphomicrobiales</taxon>
        <taxon>Rhizobiaceae</taxon>
        <taxon>Hoeflea</taxon>
    </lineage>
</organism>
<evidence type="ECO:0000313" key="2">
    <source>
        <dbReference type="EMBL" id="MDA4847618.1"/>
    </source>
</evidence>
<sequence>MSDQQPNDLQTEAQSWIEPGQKNVQLVYILYLVSLITAFLPLVVGMVMAYMNRGNSEDWIDSHYTYAIRTFWMGLLYSFICFVTAFVFIGFLLALAVLVWFVIRCLKGLQAAGRKEPVRNVESWFI</sequence>
<comment type="caution">
    <text evidence="2">The sequence shown here is derived from an EMBL/GenBank/DDBJ whole genome shotgun (WGS) entry which is preliminary data.</text>
</comment>
<keyword evidence="3" id="KW-1185">Reference proteome</keyword>
<evidence type="ECO:0000256" key="1">
    <source>
        <dbReference type="SAM" id="Phobius"/>
    </source>
</evidence>
<feature type="transmembrane region" description="Helical" evidence="1">
    <location>
        <begin position="71"/>
        <end position="103"/>
    </location>
</feature>
<keyword evidence="1" id="KW-0812">Transmembrane</keyword>
<feature type="transmembrane region" description="Helical" evidence="1">
    <location>
        <begin position="26"/>
        <end position="51"/>
    </location>
</feature>
<gene>
    <name evidence="2" type="ORF">OOZ53_19815</name>
</gene>
<dbReference type="Proteomes" id="UP001148313">
    <property type="component" value="Unassembled WGS sequence"/>
</dbReference>
<protein>
    <recommendedName>
        <fullName evidence="4">Transmembrane protein</fullName>
    </recommendedName>
</protein>
<proteinExistence type="predicted"/>
<keyword evidence="1" id="KW-1133">Transmembrane helix</keyword>
<dbReference type="RefSeq" id="WP_271091456.1">
    <property type="nucleotide sequence ID" value="NZ_JAPJZH010000014.1"/>
</dbReference>
<reference evidence="2" key="1">
    <citation type="submission" date="2022-11" db="EMBL/GenBank/DDBJ databases">
        <title>Hoeflea poritis sp. nov., isolated from scleractinian coral Porites lutea.</title>
        <authorList>
            <person name="Zhang G."/>
            <person name="Wei Q."/>
            <person name="Cai L."/>
        </authorList>
    </citation>
    <scope>NUCLEOTIDE SEQUENCE</scope>
    <source>
        <strain evidence="2">E7-10</strain>
    </source>
</reference>
<dbReference type="EMBL" id="JAPJZH010000014">
    <property type="protein sequence ID" value="MDA4847618.1"/>
    <property type="molecule type" value="Genomic_DNA"/>
</dbReference>
<name>A0ABT4VSD5_9HYPH</name>
<accession>A0ABT4VSD5</accession>
<evidence type="ECO:0008006" key="4">
    <source>
        <dbReference type="Google" id="ProtNLM"/>
    </source>
</evidence>